<dbReference type="InterPro" id="IPR046468">
    <property type="entry name" value="Spt20-like_SEP"/>
</dbReference>
<dbReference type="Pfam" id="PF20474">
    <property type="entry name" value="PHL"/>
    <property type="match status" value="1"/>
</dbReference>
<reference evidence="5" key="1">
    <citation type="journal article" date="2016" name="Nature">
        <title>The genome of the seagrass Zostera marina reveals angiosperm adaptation to the sea.</title>
        <authorList>
            <person name="Olsen J.L."/>
            <person name="Rouze P."/>
            <person name="Verhelst B."/>
            <person name="Lin Y.-C."/>
            <person name="Bayer T."/>
            <person name="Collen J."/>
            <person name="Dattolo E."/>
            <person name="De Paoli E."/>
            <person name="Dittami S."/>
            <person name="Maumus F."/>
            <person name="Michel G."/>
            <person name="Kersting A."/>
            <person name="Lauritano C."/>
            <person name="Lohaus R."/>
            <person name="Toepel M."/>
            <person name="Tonon T."/>
            <person name="Vanneste K."/>
            <person name="Amirebrahimi M."/>
            <person name="Brakel J."/>
            <person name="Bostroem C."/>
            <person name="Chovatia M."/>
            <person name="Grimwood J."/>
            <person name="Jenkins J.W."/>
            <person name="Jueterbock A."/>
            <person name="Mraz A."/>
            <person name="Stam W.T."/>
            <person name="Tice H."/>
            <person name="Bornberg-Bauer E."/>
            <person name="Green P.J."/>
            <person name="Pearson G.A."/>
            <person name="Procaccini G."/>
            <person name="Duarte C.M."/>
            <person name="Schmutz J."/>
            <person name="Reusch T.B.H."/>
            <person name="Van de Peer Y."/>
        </authorList>
    </citation>
    <scope>NUCLEOTIDE SEQUENCE [LARGE SCALE GENOMIC DNA]</scope>
    <source>
        <strain evidence="5">cv. Finnish</strain>
    </source>
</reference>
<dbReference type="GO" id="GO:0006357">
    <property type="term" value="P:regulation of transcription by RNA polymerase II"/>
    <property type="evidence" value="ECO:0000318"/>
    <property type="project" value="GO_Central"/>
</dbReference>
<dbReference type="PANTHER" id="PTHR13526">
    <property type="entry name" value="TRANSCRIPTION FACTOR SPT20 HOMOLOG"/>
    <property type="match status" value="1"/>
</dbReference>
<name>A0A0K9PLS4_ZOSMR</name>
<protein>
    <submittedName>
        <fullName evidence="4">Uncharacterized protein</fullName>
    </submittedName>
</protein>
<feature type="region of interest" description="Disordered" evidence="1">
    <location>
        <begin position="779"/>
        <end position="818"/>
    </location>
</feature>
<feature type="compositionally biased region" description="Polar residues" evidence="1">
    <location>
        <begin position="779"/>
        <end position="804"/>
    </location>
</feature>
<feature type="region of interest" description="Disordered" evidence="1">
    <location>
        <begin position="488"/>
        <end position="525"/>
    </location>
</feature>
<organism evidence="4 5">
    <name type="scientific">Zostera marina</name>
    <name type="common">Eelgrass</name>
    <dbReference type="NCBI Taxonomy" id="29655"/>
    <lineage>
        <taxon>Eukaryota</taxon>
        <taxon>Viridiplantae</taxon>
        <taxon>Streptophyta</taxon>
        <taxon>Embryophyta</taxon>
        <taxon>Tracheophyta</taxon>
        <taxon>Spermatophyta</taxon>
        <taxon>Magnoliopsida</taxon>
        <taxon>Liliopsida</taxon>
        <taxon>Zosteraceae</taxon>
        <taxon>Zostera</taxon>
    </lineage>
</organism>
<evidence type="ECO:0000313" key="5">
    <source>
        <dbReference type="Proteomes" id="UP000036987"/>
    </source>
</evidence>
<accession>A0A0K9PLS4</accession>
<feature type="compositionally biased region" description="Polar residues" evidence="1">
    <location>
        <begin position="1152"/>
        <end position="1173"/>
    </location>
</feature>
<dbReference type="Pfam" id="PF12090">
    <property type="entry name" value="Spt20_SEP"/>
    <property type="match status" value="1"/>
</dbReference>
<feature type="compositionally biased region" description="Polar residues" evidence="1">
    <location>
        <begin position="586"/>
        <end position="596"/>
    </location>
</feature>
<dbReference type="InterPro" id="IPR021950">
    <property type="entry name" value="Spt20"/>
</dbReference>
<gene>
    <name evidence="4" type="ORF">ZOSMA_202G00220</name>
</gene>
<dbReference type="Proteomes" id="UP000036987">
    <property type="component" value="Unassembled WGS sequence"/>
</dbReference>
<keyword evidence="5" id="KW-1185">Reference proteome</keyword>
<evidence type="ECO:0000256" key="1">
    <source>
        <dbReference type="SAM" id="MobiDB-lite"/>
    </source>
</evidence>
<feature type="region of interest" description="Disordered" evidence="1">
    <location>
        <begin position="1099"/>
        <end position="1123"/>
    </location>
</feature>
<feature type="compositionally biased region" description="Low complexity" evidence="1">
    <location>
        <begin position="1099"/>
        <end position="1111"/>
    </location>
</feature>
<feature type="region of interest" description="Disordered" evidence="1">
    <location>
        <begin position="546"/>
        <end position="625"/>
    </location>
</feature>
<feature type="compositionally biased region" description="Low complexity" evidence="1">
    <location>
        <begin position="605"/>
        <end position="625"/>
    </location>
</feature>
<feature type="domain" description="PHL" evidence="3">
    <location>
        <begin position="641"/>
        <end position="781"/>
    </location>
</feature>
<dbReference type="EMBL" id="LFYR01000736">
    <property type="protein sequence ID" value="KMZ69936.1"/>
    <property type="molecule type" value="Genomic_DNA"/>
</dbReference>
<evidence type="ECO:0000259" key="3">
    <source>
        <dbReference type="Pfam" id="PF20474"/>
    </source>
</evidence>
<dbReference type="OMA" id="VEMQQYA"/>
<evidence type="ECO:0000259" key="2">
    <source>
        <dbReference type="Pfam" id="PF12090"/>
    </source>
</evidence>
<dbReference type="OrthoDB" id="1932706at2759"/>
<comment type="caution">
    <text evidence="4">The sequence shown here is derived from an EMBL/GenBank/DDBJ whole genome shotgun (WGS) entry which is preliminary data.</text>
</comment>
<feature type="region of interest" description="Disordered" evidence="1">
    <location>
        <begin position="1152"/>
        <end position="1179"/>
    </location>
</feature>
<feature type="compositionally biased region" description="Polar residues" evidence="1">
    <location>
        <begin position="566"/>
        <end position="577"/>
    </location>
</feature>
<dbReference type="STRING" id="29655.A0A0K9PLS4"/>
<dbReference type="GO" id="GO:0003712">
    <property type="term" value="F:transcription coregulator activity"/>
    <property type="evidence" value="ECO:0000318"/>
    <property type="project" value="GO_Central"/>
</dbReference>
<dbReference type="PANTHER" id="PTHR13526:SF8">
    <property type="entry name" value="TRANSCRIPTION FACTOR SPT20 HOMOLOG"/>
    <property type="match status" value="1"/>
</dbReference>
<feature type="compositionally biased region" description="Low complexity" evidence="1">
    <location>
        <begin position="514"/>
        <end position="525"/>
    </location>
</feature>
<proteinExistence type="predicted"/>
<dbReference type="InterPro" id="IPR046467">
    <property type="entry name" value="PHL_dom"/>
</dbReference>
<sequence length="1179" mass="129648">MGISFRISKIGKKFKSNTSKSPSHPVEKPSLSDVAPYKILPSKEVVDGQKVGDVVPVSIPSVTDVQLISPGEEYEVSFALNLFLDGFYIGKPDETIKLQAPFHDVAKQLLPYNRTSKSLFSAIEAGWLPGDILDDIPCKYYNGAIMCEVRDYRKCLAEEGTRVSVQSLPTVKKIILRMSLENIVNDIPKILDDSWTYSDLLEVESRILKSVQPKLYLDPSPNLYRLHSNSNLNNLNIVARSGQKRKKVRSEEFTVARNNQNPSKKVFNNTIPENSNKESVDLRSISGETTMQYHHLSSITQQASNKPLRVGQEGMIPPIPSSSQSQFQTSVGYPRVIQDRFSLGYSTMKVHAPQNIMNYHDTLTGNKRDNHDMIADKRKHTLVGQDVNQHMGLPGADTRWKNSILSQQMDTKGVQYSTSSAEVGNSIYRNQQGIKIGIKKEQSETEKLGRQEAEDIKNILQMPETEGNSLDRQQWRSQQLNQQSLMKSHFQPHKQWQNNLGSPVDKDARNKQVSSPRISSIPLIQSPISGDISNVTLNGQFGTASSSYGTPKEKTSAFSNAPLGVSSVTSTSDSFQRQPHLKRKASSISKTHSMNGVPSPASIGNSSVPLNLSSPPAPAATSTSDSSMLDRFNAIVGITKRRKLNAKGKKAEIFNKTCQIYSTKEVSIALDDEMSSEDFKSDIYPLSKTLIDGTMNNCKTRILTYGPLSNISQVPSRITQRVVMNEMPKDGTVMISQSDVESNIHSPDCMFTLPNTHYADLFGTQLIKSVKNEGNQIFGDQTTLHTNDTSGNLSSFAAPSSDSVVSEGKQPEGVSGRQSNQALVNITNNDVSQLSSPQILPNSMGMLSPGNSQGYLPNGANMTMSMRPQKMEQTLIQQRQSQQLHQHQMQLQLHHQNQPLQQQQAQLQRSSSILQMNPPIPHLIGQSSSMQLGGNHNVNKQNQLQQLQQQQQAHQFPRKAMMGLGAMSMGNSKMGLGGFSNVIGMRGISSPIAPGIGNIAQNSMNMGSANNFGVNLRPMVPHANTIARLRMVQNRNLYTGQPAMTSLPGNNSPMLQNSMGMPNTSQMQRNAMTSMGPPKTPGDIYMNPQQLQQMQQLHLQQQLTTPSQQSHVSTPSLMVSSPAAAMQQQHIISQSSQQIAMSPQQVNAGTMQQISNNGTSSPQLSSHSQTHGSVGSPPC</sequence>
<dbReference type="GO" id="GO:0000124">
    <property type="term" value="C:SAGA complex"/>
    <property type="evidence" value="ECO:0000318"/>
    <property type="project" value="GO_Central"/>
</dbReference>
<feature type="domain" description="Spt20-like SEP" evidence="2">
    <location>
        <begin position="72"/>
        <end position="229"/>
    </location>
</feature>
<dbReference type="AlphaFoldDB" id="A0A0K9PLS4"/>
<evidence type="ECO:0000313" key="4">
    <source>
        <dbReference type="EMBL" id="KMZ69936.1"/>
    </source>
</evidence>